<evidence type="ECO:0000256" key="2">
    <source>
        <dbReference type="SAM" id="SignalP"/>
    </source>
</evidence>
<accession>A0AAP2AEA3</accession>
<feature type="transmembrane region" description="Helical" evidence="1">
    <location>
        <begin position="231"/>
        <end position="249"/>
    </location>
</feature>
<feature type="chain" id="PRO_5042822554" description="Acyltransferase" evidence="2">
    <location>
        <begin position="28"/>
        <end position="322"/>
    </location>
</feature>
<evidence type="ECO:0000256" key="1">
    <source>
        <dbReference type="SAM" id="Phobius"/>
    </source>
</evidence>
<dbReference type="EMBL" id="JAENMS010000007">
    <property type="protein sequence ID" value="MBL5935573.1"/>
    <property type="molecule type" value="Genomic_DNA"/>
</dbReference>
<feature type="transmembrane region" description="Helical" evidence="1">
    <location>
        <begin position="160"/>
        <end position="180"/>
    </location>
</feature>
<comment type="caution">
    <text evidence="3">The sequence shown here is derived from an EMBL/GenBank/DDBJ whole genome shotgun (WGS) entry which is preliminary data.</text>
</comment>
<evidence type="ECO:0000313" key="4">
    <source>
        <dbReference type="Proteomes" id="UP000653275"/>
    </source>
</evidence>
<sequence length="322" mass="36397">MTGSSGLHSLKTLSCFAAVTFFSTSQACTTECLFEPNVVNIFYLISMVSKPLFFIIMGYIDELDHLSPAQFFAKVRSVLGILIFWSAVLTLLSSRSLEASYLLQSGILINMAAIYFLYPFLVKGKDKLNVLILLVLVGLLGLLTFDVLRASTPDAGIDLFADYTSVWVWPGYYILGHVFAGKPFRRFMNNPAITTLAKILLFPALMSLYFSELYLVNHQTVYVSPWLLLEHSQLFILCTILFIIFNRTAIKSKAIKKTINFMGPTMVGVYIIHYSIYYILVRVYELFNLGITLHSLVLVFLLSVVISRLLSQNKYTSKIITF</sequence>
<feature type="transmembrane region" description="Helical" evidence="1">
    <location>
        <begin position="286"/>
        <end position="310"/>
    </location>
</feature>
<gene>
    <name evidence="3" type="ORF">I7V27_14120</name>
</gene>
<name>A0AAP2AEA3_LELAM</name>
<dbReference type="Proteomes" id="UP000653275">
    <property type="component" value="Unassembled WGS sequence"/>
</dbReference>
<feature type="transmembrane region" description="Helical" evidence="1">
    <location>
        <begin position="261"/>
        <end position="280"/>
    </location>
</feature>
<feature type="transmembrane region" description="Helical" evidence="1">
    <location>
        <begin position="37"/>
        <end position="59"/>
    </location>
</feature>
<protein>
    <recommendedName>
        <fullName evidence="5">Acyltransferase</fullName>
    </recommendedName>
</protein>
<feature type="transmembrane region" description="Helical" evidence="1">
    <location>
        <begin position="130"/>
        <end position="148"/>
    </location>
</feature>
<organism evidence="3 4">
    <name type="scientific">Lelliottia amnigena</name>
    <name type="common">Enterobacter amnigenus</name>
    <dbReference type="NCBI Taxonomy" id="61646"/>
    <lineage>
        <taxon>Bacteria</taxon>
        <taxon>Pseudomonadati</taxon>
        <taxon>Pseudomonadota</taxon>
        <taxon>Gammaproteobacteria</taxon>
        <taxon>Enterobacterales</taxon>
        <taxon>Enterobacteriaceae</taxon>
        <taxon>Lelliottia</taxon>
    </lineage>
</organism>
<proteinExistence type="predicted"/>
<feature type="transmembrane region" description="Helical" evidence="1">
    <location>
        <begin position="71"/>
        <end position="93"/>
    </location>
</feature>
<dbReference type="AlphaFoldDB" id="A0AAP2AEA3"/>
<evidence type="ECO:0000313" key="3">
    <source>
        <dbReference type="EMBL" id="MBL5935573.1"/>
    </source>
</evidence>
<feature type="signal peptide" evidence="2">
    <location>
        <begin position="1"/>
        <end position="27"/>
    </location>
</feature>
<feature type="transmembrane region" description="Helical" evidence="1">
    <location>
        <begin position="192"/>
        <end position="211"/>
    </location>
</feature>
<reference evidence="3" key="1">
    <citation type="submission" date="2020-12" db="EMBL/GenBank/DDBJ databases">
        <title>Draft genome sequence of Enterobacter spp., Lelliottia spp. and Serratia spp. isolated from drinking water reservoirs and lakes.</title>
        <authorList>
            <person name="Reitter C."/>
            <person name="Neuhaus K."/>
            <person name="Huegler M."/>
        </authorList>
    </citation>
    <scope>NUCLEOTIDE SEQUENCE</scope>
    <source>
        <strain evidence="3">TZW15</strain>
    </source>
</reference>
<keyword evidence="1" id="KW-0812">Transmembrane</keyword>
<feature type="transmembrane region" description="Helical" evidence="1">
    <location>
        <begin position="99"/>
        <end position="118"/>
    </location>
</feature>
<keyword evidence="1" id="KW-0472">Membrane</keyword>
<evidence type="ECO:0008006" key="5">
    <source>
        <dbReference type="Google" id="ProtNLM"/>
    </source>
</evidence>
<keyword evidence="1" id="KW-1133">Transmembrane helix</keyword>
<keyword evidence="2" id="KW-0732">Signal</keyword>
<dbReference type="RefSeq" id="WP_131486994.1">
    <property type="nucleotide sequence ID" value="NZ_JAENMR010000007.1"/>
</dbReference>